<evidence type="ECO:0008006" key="4">
    <source>
        <dbReference type="Google" id="ProtNLM"/>
    </source>
</evidence>
<reference evidence="2" key="1">
    <citation type="journal article" date="2014" name="Int. J. Syst. Evol. Microbiol.">
        <title>Complete genome of a new Firmicutes species belonging to the dominant human colonic microbiota ('Ruminococcus bicirculans') reveals two chromosomes and a selective capacity to utilize plant glucans.</title>
        <authorList>
            <consortium name="NISC Comparative Sequencing Program"/>
            <person name="Wegmann U."/>
            <person name="Louis P."/>
            <person name="Goesmann A."/>
            <person name="Henrissat B."/>
            <person name="Duncan S.H."/>
            <person name="Flint H.J."/>
        </authorList>
    </citation>
    <scope>NUCLEOTIDE SEQUENCE</scope>
    <source>
        <strain evidence="2">NBRC 103408</strain>
    </source>
</reference>
<evidence type="ECO:0000313" key="3">
    <source>
        <dbReference type="Proteomes" id="UP001161409"/>
    </source>
</evidence>
<sequence>MTRRLLTAAKARMQAEKRVNLHGITQGAVLRQLGREGPSEGETGIPACVRYLWAWFGLILEFSSGFAEGVPGPSDIRSDLVALTGLQPAPQEVQVLSRLIRLWRQVQENEDINSGPVAVSGGGHHGNGSGGYHGGV</sequence>
<reference evidence="2" key="2">
    <citation type="submission" date="2023-01" db="EMBL/GenBank/DDBJ databases">
        <title>Draft genome sequence of Sneathiella chinensis strain NBRC 103408.</title>
        <authorList>
            <person name="Sun Q."/>
            <person name="Mori K."/>
        </authorList>
    </citation>
    <scope>NUCLEOTIDE SEQUENCE</scope>
    <source>
        <strain evidence="2">NBRC 103408</strain>
    </source>
</reference>
<evidence type="ECO:0000256" key="1">
    <source>
        <dbReference type="SAM" id="MobiDB-lite"/>
    </source>
</evidence>
<dbReference type="EMBL" id="BSNF01000008">
    <property type="protein sequence ID" value="GLQ07510.1"/>
    <property type="molecule type" value="Genomic_DNA"/>
</dbReference>
<comment type="caution">
    <text evidence="2">The sequence shown here is derived from an EMBL/GenBank/DDBJ whole genome shotgun (WGS) entry which is preliminary data.</text>
</comment>
<evidence type="ECO:0000313" key="2">
    <source>
        <dbReference type="EMBL" id="GLQ07510.1"/>
    </source>
</evidence>
<protein>
    <recommendedName>
        <fullName evidence="4">Transcriptional regulator</fullName>
    </recommendedName>
</protein>
<dbReference type="RefSeq" id="WP_169561577.1">
    <property type="nucleotide sequence ID" value="NZ_BSNF01000008.1"/>
</dbReference>
<keyword evidence="3" id="KW-1185">Reference proteome</keyword>
<name>A0ABQ5U8J0_9PROT</name>
<proteinExistence type="predicted"/>
<gene>
    <name evidence="2" type="ORF">GCM10007924_27310</name>
</gene>
<dbReference type="Proteomes" id="UP001161409">
    <property type="component" value="Unassembled WGS sequence"/>
</dbReference>
<feature type="region of interest" description="Disordered" evidence="1">
    <location>
        <begin position="113"/>
        <end position="136"/>
    </location>
</feature>
<feature type="compositionally biased region" description="Gly residues" evidence="1">
    <location>
        <begin position="120"/>
        <end position="136"/>
    </location>
</feature>
<organism evidence="2 3">
    <name type="scientific">Sneathiella chinensis</name>
    <dbReference type="NCBI Taxonomy" id="349750"/>
    <lineage>
        <taxon>Bacteria</taxon>
        <taxon>Pseudomonadati</taxon>
        <taxon>Pseudomonadota</taxon>
        <taxon>Alphaproteobacteria</taxon>
        <taxon>Sneathiellales</taxon>
        <taxon>Sneathiellaceae</taxon>
        <taxon>Sneathiella</taxon>
    </lineage>
</organism>
<accession>A0ABQ5U8J0</accession>